<dbReference type="PANTHER" id="PTHR35369:SF2">
    <property type="entry name" value="BLR3025 PROTEIN"/>
    <property type="match status" value="1"/>
</dbReference>
<accession>A0A7W4NSI7</accession>
<dbReference type="Pfam" id="PF00817">
    <property type="entry name" value="IMS"/>
    <property type="match status" value="1"/>
</dbReference>
<comment type="catalytic activity">
    <reaction evidence="6">
        <text>DNA(n) + a 2'-deoxyribonucleoside 5'-triphosphate = DNA(n+1) + diphosphate</text>
        <dbReference type="Rhea" id="RHEA:22508"/>
        <dbReference type="Rhea" id="RHEA-COMP:17339"/>
        <dbReference type="Rhea" id="RHEA-COMP:17340"/>
        <dbReference type="ChEBI" id="CHEBI:33019"/>
        <dbReference type="ChEBI" id="CHEBI:61560"/>
        <dbReference type="ChEBI" id="CHEBI:173112"/>
        <dbReference type="EC" id="2.7.7.7"/>
    </reaction>
</comment>
<evidence type="ECO:0000259" key="8">
    <source>
        <dbReference type="Pfam" id="PF11799"/>
    </source>
</evidence>
<evidence type="ECO:0000256" key="5">
    <source>
        <dbReference type="ARBA" id="ARBA00025589"/>
    </source>
</evidence>
<protein>
    <recommendedName>
        <fullName evidence="3">DNA-directed DNA polymerase</fullName>
        <ecNumber evidence="3">2.7.7.7</ecNumber>
    </recommendedName>
</protein>
<dbReference type="Gene3D" id="3.30.70.270">
    <property type="match status" value="1"/>
</dbReference>
<proteinExistence type="inferred from homology"/>
<dbReference type="InterPro" id="IPR017961">
    <property type="entry name" value="DNA_pol_Y-fam_little_finger"/>
</dbReference>
<comment type="function">
    <text evidence="5">Poorly processive, error-prone DNA polymerase involved in untargeted mutagenesis. Copies undamaged DNA at stalled replication forks, which arise in vivo from mismatched or misaligned primer ends. These misaligned primers can be extended by PolIV. Exhibits no 3'-5' exonuclease (proofreading) activity. May be involved in translesional synthesis, in conjunction with the beta clamp from PolIII.</text>
</comment>
<dbReference type="CDD" id="cd03468">
    <property type="entry name" value="PolY_like"/>
    <property type="match status" value="1"/>
</dbReference>
<dbReference type="EC" id="2.7.7.7" evidence="3"/>
<evidence type="ECO:0000313" key="10">
    <source>
        <dbReference type="Proteomes" id="UP000589085"/>
    </source>
</evidence>
<evidence type="ECO:0000259" key="7">
    <source>
        <dbReference type="Pfam" id="PF00817"/>
    </source>
</evidence>
<dbReference type="GO" id="GO:0006281">
    <property type="term" value="P:DNA repair"/>
    <property type="evidence" value="ECO:0007669"/>
    <property type="project" value="InterPro"/>
</dbReference>
<dbReference type="InterPro" id="IPR043128">
    <property type="entry name" value="Rev_trsase/Diguanyl_cyclase"/>
</dbReference>
<gene>
    <name evidence="9" type="ORF">HLH48_13740</name>
</gene>
<dbReference type="Pfam" id="PF11799">
    <property type="entry name" value="IMS_C"/>
    <property type="match status" value="1"/>
</dbReference>
<comment type="caution">
    <text evidence="9">The sequence shown here is derived from an EMBL/GenBank/DDBJ whole genome shotgun (WGS) entry which is preliminary data.</text>
</comment>
<evidence type="ECO:0000256" key="2">
    <source>
        <dbReference type="ARBA" id="ARBA00011245"/>
    </source>
</evidence>
<comment type="subunit">
    <text evidence="2">Monomer.</text>
</comment>
<evidence type="ECO:0000256" key="6">
    <source>
        <dbReference type="ARBA" id="ARBA00049244"/>
    </source>
</evidence>
<dbReference type="AlphaFoldDB" id="A0A7W4NSI7"/>
<dbReference type="RefSeq" id="WP_182998052.1">
    <property type="nucleotide sequence ID" value="NZ_JABEQJ010000017.1"/>
</dbReference>
<feature type="domain" description="DNA polymerase Y-family little finger" evidence="8">
    <location>
        <begin position="243"/>
        <end position="333"/>
    </location>
</feature>
<keyword evidence="4" id="KW-0227">DNA damage</keyword>
<dbReference type="InterPro" id="IPR001126">
    <property type="entry name" value="UmuC"/>
</dbReference>
<evidence type="ECO:0000256" key="4">
    <source>
        <dbReference type="ARBA" id="ARBA00022763"/>
    </source>
</evidence>
<dbReference type="EMBL" id="JABEQJ010000017">
    <property type="protein sequence ID" value="MBB2161220.1"/>
    <property type="molecule type" value="Genomic_DNA"/>
</dbReference>
<evidence type="ECO:0000313" key="9">
    <source>
        <dbReference type="EMBL" id="MBB2161220.1"/>
    </source>
</evidence>
<dbReference type="InterPro" id="IPR050356">
    <property type="entry name" value="SulA_CellDiv_inhibitor"/>
</dbReference>
<reference evidence="9 10" key="1">
    <citation type="submission" date="2020-04" db="EMBL/GenBank/DDBJ databases">
        <title>Description of novel Gluconacetobacter.</title>
        <authorList>
            <person name="Sombolestani A."/>
        </authorList>
    </citation>
    <scope>NUCLEOTIDE SEQUENCE [LARGE SCALE GENOMIC DNA]</scope>
    <source>
        <strain evidence="9 10">LMG 19747</strain>
    </source>
</reference>
<evidence type="ECO:0000256" key="3">
    <source>
        <dbReference type="ARBA" id="ARBA00012417"/>
    </source>
</evidence>
<name>A0A7W4NSI7_9PROT</name>
<dbReference type="PANTHER" id="PTHR35369">
    <property type="entry name" value="BLR3025 PROTEIN-RELATED"/>
    <property type="match status" value="1"/>
</dbReference>
<organism evidence="9 10">
    <name type="scientific">Gluconacetobacter sacchari</name>
    <dbReference type="NCBI Taxonomy" id="92759"/>
    <lineage>
        <taxon>Bacteria</taxon>
        <taxon>Pseudomonadati</taxon>
        <taxon>Pseudomonadota</taxon>
        <taxon>Alphaproteobacteria</taxon>
        <taxon>Acetobacterales</taxon>
        <taxon>Acetobacteraceae</taxon>
        <taxon>Gluconacetobacter</taxon>
    </lineage>
</organism>
<dbReference type="SUPFAM" id="SSF56672">
    <property type="entry name" value="DNA/RNA polymerases"/>
    <property type="match status" value="1"/>
</dbReference>
<dbReference type="Gene3D" id="3.40.1170.60">
    <property type="match status" value="1"/>
</dbReference>
<comment type="similarity">
    <text evidence="1">Belongs to the DNA polymerase type-Y family.</text>
</comment>
<evidence type="ECO:0000256" key="1">
    <source>
        <dbReference type="ARBA" id="ARBA00010945"/>
    </source>
</evidence>
<dbReference type="InterPro" id="IPR043502">
    <property type="entry name" value="DNA/RNA_pol_sf"/>
</dbReference>
<sequence length="518" mass="57059">MTTRRFLSVWLPRWRTDLWRRRHPDICISSGLVLHAHDGRKPVVLAADATAQGRGVRVGMTLAHAQSLAPDLHATPATPNEDDAALLRFADWCFGFSPIVAPDRPDGIWIDTTGCDHLHGGEAPMLAALREQIAARGYAVRLALADTPGAAHAMARFSGGDISIVPQGGQREAIRRLPIGALRIDTTTVADLRRMGLQTVGAVLEAPRPPLVRRFGASLMTRLDQALGHMREPILPLQPREVIQVQRGFVEPIGTADAIGTVIDTLTPEICAALSQRGLGARLLDLHCHRVDDTVQIVRVGLAAPVHDTGHIARLLHERIETIEPGFGIEAMRLFVTQAERVVAGGSDAALLSRADCGPIDPDLACLVDRLRNRVGPDKVLWLEPRHAHWPEQAQRVRRVGEGKRGAYGKEAGDLLSHERPPRPVRLFSPPAPVAVTSLLPDGAPMQFVWQGMARRIRAADGPERLHGDWWDDDGRPGACRDYWIAEDELGERFWLFRRGDGIHDWSGDRAWFLHGLF</sequence>
<dbReference type="Proteomes" id="UP000589085">
    <property type="component" value="Unassembled WGS sequence"/>
</dbReference>
<feature type="domain" description="UmuC" evidence="7">
    <location>
        <begin position="36"/>
        <end position="152"/>
    </location>
</feature>